<evidence type="ECO:0000256" key="2">
    <source>
        <dbReference type="ARBA" id="ARBA00022980"/>
    </source>
</evidence>
<evidence type="ECO:0000256" key="3">
    <source>
        <dbReference type="ARBA" id="ARBA00023274"/>
    </source>
</evidence>
<accession>A0A8J3N2E4</accession>
<organism evidence="8 9">
    <name type="scientific">Reticulibacter mediterranei</name>
    <dbReference type="NCBI Taxonomy" id="2778369"/>
    <lineage>
        <taxon>Bacteria</taxon>
        <taxon>Bacillati</taxon>
        <taxon>Chloroflexota</taxon>
        <taxon>Ktedonobacteria</taxon>
        <taxon>Ktedonobacterales</taxon>
        <taxon>Reticulibacteraceae</taxon>
        <taxon>Reticulibacter</taxon>
    </lineage>
</organism>
<dbReference type="EMBL" id="BNJK01000001">
    <property type="protein sequence ID" value="GHO93115.1"/>
    <property type="molecule type" value="Genomic_DNA"/>
</dbReference>
<dbReference type="GO" id="GO:0003735">
    <property type="term" value="F:structural constituent of ribosome"/>
    <property type="evidence" value="ECO:0007669"/>
    <property type="project" value="InterPro"/>
</dbReference>
<dbReference type="Gene3D" id="3.100.10.10">
    <property type="match status" value="1"/>
</dbReference>
<feature type="domain" description="Large ribosomal subunit protein uL15/eL18" evidence="7">
    <location>
        <begin position="86"/>
        <end position="155"/>
    </location>
</feature>
<dbReference type="PROSITE" id="PS00475">
    <property type="entry name" value="RIBOSOMAL_L15"/>
    <property type="match status" value="1"/>
</dbReference>
<evidence type="ECO:0000256" key="1">
    <source>
        <dbReference type="ARBA" id="ARBA00007320"/>
    </source>
</evidence>
<proteinExistence type="inferred from homology"/>
<feature type="region of interest" description="Disordered" evidence="6">
    <location>
        <begin position="1"/>
        <end position="57"/>
    </location>
</feature>
<dbReference type="GO" id="GO:0006412">
    <property type="term" value="P:translation"/>
    <property type="evidence" value="ECO:0007669"/>
    <property type="project" value="UniProtKB-UniRule"/>
</dbReference>
<comment type="subunit">
    <text evidence="4">Part of the 50S ribosomal subunit.</text>
</comment>
<comment type="caution">
    <text evidence="8">The sequence shown here is derived from an EMBL/GenBank/DDBJ whole genome shotgun (WGS) entry which is preliminary data.</text>
</comment>
<dbReference type="GO" id="GO:0022625">
    <property type="term" value="C:cytosolic large ribosomal subunit"/>
    <property type="evidence" value="ECO:0007669"/>
    <property type="project" value="TreeGrafter"/>
</dbReference>
<evidence type="ECO:0000256" key="6">
    <source>
        <dbReference type="SAM" id="MobiDB-lite"/>
    </source>
</evidence>
<name>A0A8J3N2E4_9CHLR</name>
<dbReference type="GO" id="GO:0019843">
    <property type="term" value="F:rRNA binding"/>
    <property type="evidence" value="ECO:0007669"/>
    <property type="project" value="UniProtKB-UniRule"/>
</dbReference>
<keyword evidence="4" id="KW-0699">rRNA-binding</keyword>
<dbReference type="InterPro" id="IPR001196">
    <property type="entry name" value="Ribosomal_uL15_CS"/>
</dbReference>
<dbReference type="PANTHER" id="PTHR12934:SF11">
    <property type="entry name" value="LARGE RIBOSOMAL SUBUNIT PROTEIN UL15M"/>
    <property type="match status" value="1"/>
</dbReference>
<protein>
    <recommendedName>
        <fullName evidence="4">Large ribosomal subunit protein uL15</fullName>
    </recommendedName>
</protein>
<evidence type="ECO:0000313" key="9">
    <source>
        <dbReference type="Proteomes" id="UP000597444"/>
    </source>
</evidence>
<dbReference type="InterPro" id="IPR021131">
    <property type="entry name" value="Ribosomal_uL15/eL18"/>
</dbReference>
<gene>
    <name evidence="4 8" type="primary">rplO</name>
    <name evidence="8" type="ORF">KSF_031630</name>
</gene>
<dbReference type="InterPro" id="IPR005749">
    <property type="entry name" value="Ribosomal_uL15_bac-type"/>
</dbReference>
<dbReference type="InterPro" id="IPR036227">
    <property type="entry name" value="Ribosomal_uL15/eL18_sf"/>
</dbReference>
<dbReference type="HAMAP" id="MF_01341">
    <property type="entry name" value="Ribosomal_uL15"/>
    <property type="match status" value="1"/>
</dbReference>
<keyword evidence="4" id="KW-0694">RNA-binding</keyword>
<keyword evidence="2 4" id="KW-0689">Ribosomal protein</keyword>
<dbReference type="Proteomes" id="UP000597444">
    <property type="component" value="Unassembled WGS sequence"/>
</dbReference>
<dbReference type="Pfam" id="PF00828">
    <property type="entry name" value="Ribosomal_L27A"/>
    <property type="match status" value="1"/>
</dbReference>
<sequence length="183" mass="19773">MSPIKLSDLRPTPGSHKTERRIGRGHGSGRGKTSGRGTKGQKARSGGHINRSFNGGQTRLSKRLPFLRGMGAARNTFPYRDEYTIVNVVDLTAFEANAQVQPELFVKKGLMTPAESRGLIKILGGGEIDRPLTVHAHKFSASAREKIEAAGGKAEIIPVKVYEKTKRRKDEKAGTPAGKDAGD</sequence>
<evidence type="ECO:0000256" key="4">
    <source>
        <dbReference type="HAMAP-Rule" id="MF_01341"/>
    </source>
</evidence>
<dbReference type="SUPFAM" id="SSF52080">
    <property type="entry name" value="Ribosomal proteins L15p and L18e"/>
    <property type="match status" value="1"/>
</dbReference>
<keyword evidence="3 4" id="KW-0687">Ribonucleoprotein</keyword>
<dbReference type="AlphaFoldDB" id="A0A8J3N2E4"/>
<dbReference type="NCBIfam" id="TIGR01071">
    <property type="entry name" value="rplO_bact"/>
    <property type="match status" value="1"/>
</dbReference>
<comment type="similarity">
    <text evidence="1 4 5">Belongs to the universal ribosomal protein uL15 family.</text>
</comment>
<dbReference type="PANTHER" id="PTHR12934">
    <property type="entry name" value="50S RIBOSOMAL PROTEIN L15"/>
    <property type="match status" value="1"/>
</dbReference>
<evidence type="ECO:0000313" key="8">
    <source>
        <dbReference type="EMBL" id="GHO93115.1"/>
    </source>
</evidence>
<evidence type="ECO:0000259" key="7">
    <source>
        <dbReference type="Pfam" id="PF00828"/>
    </source>
</evidence>
<evidence type="ECO:0000256" key="5">
    <source>
        <dbReference type="RuleBase" id="RU003888"/>
    </source>
</evidence>
<comment type="function">
    <text evidence="4">Binds to the 23S rRNA.</text>
</comment>
<reference evidence="8" key="1">
    <citation type="submission" date="2020-10" db="EMBL/GenBank/DDBJ databases">
        <title>Taxonomic study of unclassified bacteria belonging to the class Ktedonobacteria.</title>
        <authorList>
            <person name="Yabe S."/>
            <person name="Wang C.M."/>
            <person name="Zheng Y."/>
            <person name="Sakai Y."/>
            <person name="Cavaletti L."/>
            <person name="Monciardini P."/>
            <person name="Donadio S."/>
        </authorList>
    </citation>
    <scope>NUCLEOTIDE SEQUENCE</scope>
    <source>
        <strain evidence="8">ID150040</strain>
    </source>
</reference>
<keyword evidence="9" id="KW-1185">Reference proteome</keyword>
<dbReference type="InterPro" id="IPR030878">
    <property type="entry name" value="Ribosomal_uL15"/>
</dbReference>